<keyword evidence="3" id="KW-0274">FAD</keyword>
<organism evidence="8 9">
    <name type="scientific">Caulochytrium protostelioides</name>
    <dbReference type="NCBI Taxonomy" id="1555241"/>
    <lineage>
        <taxon>Eukaryota</taxon>
        <taxon>Fungi</taxon>
        <taxon>Fungi incertae sedis</taxon>
        <taxon>Chytridiomycota</taxon>
        <taxon>Chytridiomycota incertae sedis</taxon>
        <taxon>Chytridiomycetes</taxon>
        <taxon>Caulochytriales</taxon>
        <taxon>Caulochytriaceae</taxon>
        <taxon>Caulochytrium</taxon>
    </lineage>
</organism>
<evidence type="ECO:0000313" key="9">
    <source>
        <dbReference type="Proteomes" id="UP000274922"/>
    </source>
</evidence>
<name>A0A4V1ITZ1_9FUNG</name>
<feature type="region of interest" description="Disordered" evidence="6">
    <location>
        <begin position="120"/>
        <end position="146"/>
    </location>
</feature>
<feature type="region of interest" description="Disordered" evidence="6">
    <location>
        <begin position="613"/>
        <end position="654"/>
    </location>
</feature>
<evidence type="ECO:0000256" key="2">
    <source>
        <dbReference type="ARBA" id="ARBA00022630"/>
    </source>
</evidence>
<evidence type="ECO:0000256" key="4">
    <source>
        <dbReference type="ARBA" id="ARBA00023002"/>
    </source>
</evidence>
<dbReference type="EMBL" id="ML014371">
    <property type="protein sequence ID" value="RKO98737.1"/>
    <property type="molecule type" value="Genomic_DNA"/>
</dbReference>
<protein>
    <recommendedName>
        <fullName evidence="7">FAD-binding domain-containing protein</fullName>
    </recommendedName>
</protein>
<dbReference type="AlphaFoldDB" id="A0A4V1ITZ1"/>
<feature type="compositionally biased region" description="Low complexity" evidence="6">
    <location>
        <begin position="128"/>
        <end position="146"/>
    </location>
</feature>
<dbReference type="GO" id="GO:0071949">
    <property type="term" value="F:FAD binding"/>
    <property type="evidence" value="ECO:0007669"/>
    <property type="project" value="InterPro"/>
</dbReference>
<dbReference type="PANTHER" id="PTHR13789:SF309">
    <property type="entry name" value="PUTATIVE (AFU_ORTHOLOGUE AFUA_6G14510)-RELATED"/>
    <property type="match status" value="1"/>
</dbReference>
<sequence length="870" mass="90870">MATPPPPPPPLQATTGLPPPPVRRKILIVGASVAGLTLALAVKRASALYGLGLEPVVFEKRTTFTEANSGPPWLMWRWALQPLLELGLGKRLQRIAMPIHTFHSVDAETRDVLVQWPPAGHPHHDPARAAAADAAADGPPSARDAGACATGADALPPLVAIRQCDLVRILLLALAEGPLAGAAGGDPDAAAAAGPEVPPPSPVRPDVFAPAPANNSHLGAAPEADVLDPLYHSPDADLACGAWLDELEVPDADADADADDAGIDMAQIWPHLHLGYELDSFLISATTGTVTARFANGFVEHGAFLVGCDGAESRTRDILLNAYYPPQYAGAAIFSGLTRLHLPPHDFPTEFENGAHLPDISRDALAHFCPPGQALSLIGRGLSFGVIPLGNGLVGWNLVVTQAEAGQHRERLLQAKRRFMIGAAVAASPAHRSVVHAPSEGRSAARLPGTGALDRVHTDTTGAEDKWAAQAAVARDAGGDAQADDASAPGEAAHPSTDAASGDDDRTLQSHHRPAPSAAAQRRHRSMAPGALLGAATSARMTHARRLSRPRTLAATPSARGSETDHEAALRKQLEIHRPSAGSVLNDILEVKDLSGTELRQLVLTLAQPLLAVTSPSLPPRGGGDDAGRAGAGADRSRPRDGQASPGAASPTAQAARLDPAVALALMARCDPSLLLLTDVQDLADGPPVSITSPNFQAGRVLLLGDAAHPVAPAAHGSVGGGLAVTDSVLLAKLLVKHFDPHRPPAAAPAPATAMPDSGGDEMVLKHVAREFDMLRHARSAEAMRHARQEGAWNRTENSWVRSLWKLTYRYAPRTWAQATYTQLLTLGAIPPELPSLHHMSDRQSPSHPALPVVDLASPSIALTTSDTHV</sequence>
<feature type="compositionally biased region" description="Low complexity" evidence="6">
    <location>
        <begin position="468"/>
        <end position="488"/>
    </location>
</feature>
<reference evidence="9" key="1">
    <citation type="journal article" date="2018" name="Nat. Microbiol.">
        <title>Leveraging single-cell genomics to expand the fungal tree of life.</title>
        <authorList>
            <person name="Ahrendt S.R."/>
            <person name="Quandt C.A."/>
            <person name="Ciobanu D."/>
            <person name="Clum A."/>
            <person name="Salamov A."/>
            <person name="Andreopoulos B."/>
            <person name="Cheng J.F."/>
            <person name="Woyke T."/>
            <person name="Pelin A."/>
            <person name="Henrissat B."/>
            <person name="Reynolds N.K."/>
            <person name="Benny G.L."/>
            <person name="Smith M.E."/>
            <person name="James T.Y."/>
            <person name="Grigoriev I.V."/>
        </authorList>
    </citation>
    <scope>NUCLEOTIDE SEQUENCE [LARGE SCALE GENOMIC DNA]</scope>
    <source>
        <strain evidence="9">ATCC 52028</strain>
    </source>
</reference>
<dbReference type="InterPro" id="IPR050493">
    <property type="entry name" value="FAD-dep_Monooxygenase_BioMet"/>
</dbReference>
<proteinExistence type="inferred from homology"/>
<gene>
    <name evidence="8" type="ORF">CXG81DRAFT_28457</name>
</gene>
<feature type="compositionally biased region" description="Low complexity" evidence="6">
    <location>
        <begin position="184"/>
        <end position="195"/>
    </location>
</feature>
<keyword evidence="5" id="KW-0503">Monooxygenase</keyword>
<keyword evidence="4" id="KW-0560">Oxidoreductase</keyword>
<evidence type="ECO:0000313" key="8">
    <source>
        <dbReference type="EMBL" id="RKO98737.1"/>
    </source>
</evidence>
<feature type="region of interest" description="Disordered" evidence="6">
    <location>
        <begin position="537"/>
        <end position="568"/>
    </location>
</feature>
<feature type="region of interest" description="Disordered" evidence="6">
    <location>
        <begin position="184"/>
        <end position="215"/>
    </location>
</feature>
<keyword evidence="9" id="KW-1185">Reference proteome</keyword>
<feature type="compositionally biased region" description="Basic and acidic residues" evidence="6">
    <location>
        <begin position="454"/>
        <end position="467"/>
    </location>
</feature>
<dbReference type="GO" id="GO:0004497">
    <property type="term" value="F:monooxygenase activity"/>
    <property type="evidence" value="ECO:0007669"/>
    <property type="project" value="UniProtKB-KW"/>
</dbReference>
<dbReference type="SUPFAM" id="SSF51905">
    <property type="entry name" value="FAD/NAD(P)-binding domain"/>
    <property type="match status" value="1"/>
</dbReference>
<keyword evidence="2" id="KW-0285">Flavoprotein</keyword>
<accession>A0A4V1ITZ1</accession>
<comment type="similarity">
    <text evidence="1">Belongs to the paxM FAD-dependent monooxygenase family.</text>
</comment>
<evidence type="ECO:0000256" key="1">
    <source>
        <dbReference type="ARBA" id="ARBA00007992"/>
    </source>
</evidence>
<dbReference type="Proteomes" id="UP000274922">
    <property type="component" value="Unassembled WGS sequence"/>
</dbReference>
<dbReference type="Gene3D" id="3.50.50.60">
    <property type="entry name" value="FAD/NAD(P)-binding domain"/>
    <property type="match status" value="3"/>
</dbReference>
<dbReference type="Pfam" id="PF01494">
    <property type="entry name" value="FAD_binding_3"/>
    <property type="match status" value="1"/>
</dbReference>
<evidence type="ECO:0000256" key="5">
    <source>
        <dbReference type="ARBA" id="ARBA00023033"/>
    </source>
</evidence>
<dbReference type="PANTHER" id="PTHR13789">
    <property type="entry name" value="MONOOXYGENASE"/>
    <property type="match status" value="1"/>
</dbReference>
<evidence type="ECO:0000259" key="7">
    <source>
        <dbReference type="Pfam" id="PF01494"/>
    </source>
</evidence>
<dbReference type="OrthoDB" id="16820at2759"/>
<dbReference type="InterPro" id="IPR036188">
    <property type="entry name" value="FAD/NAD-bd_sf"/>
</dbReference>
<dbReference type="InterPro" id="IPR002938">
    <property type="entry name" value="FAD-bd"/>
</dbReference>
<feature type="domain" description="FAD-binding" evidence="7">
    <location>
        <begin position="695"/>
        <end position="739"/>
    </location>
</feature>
<evidence type="ECO:0000256" key="3">
    <source>
        <dbReference type="ARBA" id="ARBA00022827"/>
    </source>
</evidence>
<feature type="region of interest" description="Disordered" evidence="6">
    <location>
        <begin position="430"/>
        <end position="525"/>
    </location>
</feature>
<evidence type="ECO:0000256" key="6">
    <source>
        <dbReference type="SAM" id="MobiDB-lite"/>
    </source>
</evidence>